<feature type="region of interest" description="Disordered" evidence="1">
    <location>
        <begin position="1"/>
        <end position="33"/>
    </location>
</feature>
<dbReference type="InterPro" id="IPR049973">
    <property type="entry name" value="STY0301-like"/>
</dbReference>
<evidence type="ECO:0000313" key="3">
    <source>
        <dbReference type="Proteomes" id="UP001597295"/>
    </source>
</evidence>
<keyword evidence="3" id="KW-1185">Reference proteome</keyword>
<dbReference type="NCBIfam" id="NF042415">
    <property type="entry name" value="STY0301_fam"/>
    <property type="match status" value="1"/>
</dbReference>
<comment type="caution">
    <text evidence="2">The sequence shown here is derived from an EMBL/GenBank/DDBJ whole genome shotgun (WGS) entry which is preliminary data.</text>
</comment>
<dbReference type="Proteomes" id="UP001597295">
    <property type="component" value="Unassembled WGS sequence"/>
</dbReference>
<protein>
    <submittedName>
        <fullName evidence="2">STY0301 family protein</fullName>
    </submittedName>
</protein>
<proteinExistence type="predicted"/>
<gene>
    <name evidence="2" type="ORF">ACFSM5_21575</name>
</gene>
<name>A0ABW5DX58_9PROT</name>
<reference evidence="3" key="1">
    <citation type="journal article" date="2019" name="Int. J. Syst. Evol. Microbiol.">
        <title>The Global Catalogue of Microorganisms (GCM) 10K type strain sequencing project: providing services to taxonomists for standard genome sequencing and annotation.</title>
        <authorList>
            <consortium name="The Broad Institute Genomics Platform"/>
            <consortium name="The Broad Institute Genome Sequencing Center for Infectious Disease"/>
            <person name="Wu L."/>
            <person name="Ma J."/>
        </authorList>
    </citation>
    <scope>NUCLEOTIDE SEQUENCE [LARGE SCALE GENOMIC DNA]</scope>
    <source>
        <strain evidence="3">CGMCC 1.19062</strain>
    </source>
</reference>
<accession>A0ABW5DX58</accession>
<sequence length="151" mass="16641">MPSLKDLQGIIQGQQGGAQKPAAPTTLGAQPTDLGCPLEVEVSEEFRGAVPSGWQSWSSEANLPPAERKRKLASISFYDGTPAGQNNRAPVRERKTLEGKRVDWSFGPGTTWLACRYEDSRWTLIKPLARGVRRCEATYTPEGRPTQLNCR</sequence>
<evidence type="ECO:0000313" key="2">
    <source>
        <dbReference type="EMBL" id="MFD2265507.1"/>
    </source>
</evidence>
<dbReference type="RefSeq" id="WP_379878920.1">
    <property type="nucleotide sequence ID" value="NZ_JBHUIP010000016.1"/>
</dbReference>
<dbReference type="EMBL" id="JBHUIP010000016">
    <property type="protein sequence ID" value="MFD2265507.1"/>
    <property type="molecule type" value="Genomic_DNA"/>
</dbReference>
<organism evidence="2 3">
    <name type="scientific">Lacibacterium aquatile</name>
    <dbReference type="NCBI Taxonomy" id="1168082"/>
    <lineage>
        <taxon>Bacteria</taxon>
        <taxon>Pseudomonadati</taxon>
        <taxon>Pseudomonadota</taxon>
        <taxon>Alphaproteobacteria</taxon>
        <taxon>Rhodospirillales</taxon>
        <taxon>Rhodospirillaceae</taxon>
    </lineage>
</organism>
<evidence type="ECO:0000256" key="1">
    <source>
        <dbReference type="SAM" id="MobiDB-lite"/>
    </source>
</evidence>